<dbReference type="Proteomes" id="UP001590950">
    <property type="component" value="Unassembled WGS sequence"/>
</dbReference>
<dbReference type="InterPro" id="IPR039535">
    <property type="entry name" value="ASST-like"/>
</dbReference>
<name>A0ABR4ASN6_9LECA</name>
<evidence type="ECO:0000313" key="1">
    <source>
        <dbReference type="EMBL" id="KAL2047659.1"/>
    </source>
</evidence>
<comment type="caution">
    <text evidence="1">The sequence shown here is derived from an EMBL/GenBank/DDBJ whole genome shotgun (WGS) entry which is preliminary data.</text>
</comment>
<accession>A0ABR4ASN6</accession>
<dbReference type="PANTHER" id="PTHR35340">
    <property type="entry name" value="PQQ ENZYME REPEAT PROTEIN-RELATED"/>
    <property type="match status" value="1"/>
</dbReference>
<sequence>MSTCPLGPGEQSSQIVKEYDARWPYQVFKSSHFTPPVFAITATGEPLAPGLLFITPGNQSPTPSAKDVAPLIMTDTGQLVFNGPTSNTTNFQYALYKGIDIIIFWSGISAAGANSGHGYGNITFLDASYTEVVTVCPQLGLVTPDNTKYPCEADFHEAYITNRNTIVVSAYNTTPTDLTSVGGPKDGWIFDSLFFEIEPESGDILFRWSALEYIAINDTKQPLAAAGRDQSQPFDCFHINSVVNFGYEWLVNLRNTWSTYMLMAEGDVIWRIQGDTGGDFGPLPDDARFRWQHHAKSHSITSTSISISWFNNYDGINPTTGLEIQLPIFPDRATPVSILKSLSDSSDPIYTAFEGSTQILSNGNTLMGYGSVPVMKEYGPLSPNGSDIRFTARFGADNLVHSYRAFKHEWHATPTTSPSLVVEKTGPCGSGYVSWNGATEATAWAVYEGPNEGMLGFVGKIGYKGFETKFGVAENCVQVVAVVEGKMGARSNVACVKGRGNVAAGLL</sequence>
<protein>
    <recommendedName>
        <fullName evidence="3">ASST-domain-containing protein</fullName>
    </recommendedName>
</protein>
<dbReference type="EMBL" id="JBEFKJ010000002">
    <property type="protein sequence ID" value="KAL2047659.1"/>
    <property type="molecule type" value="Genomic_DNA"/>
</dbReference>
<proteinExistence type="predicted"/>
<evidence type="ECO:0000313" key="2">
    <source>
        <dbReference type="Proteomes" id="UP001590950"/>
    </source>
</evidence>
<dbReference type="Pfam" id="PF14269">
    <property type="entry name" value="Arylsulfotran_2"/>
    <property type="match status" value="1"/>
</dbReference>
<evidence type="ECO:0008006" key="3">
    <source>
        <dbReference type="Google" id="ProtNLM"/>
    </source>
</evidence>
<reference evidence="1 2" key="1">
    <citation type="submission" date="2024-09" db="EMBL/GenBank/DDBJ databases">
        <title>Rethinking Asexuality: The Enigmatic Case of Functional Sexual Genes in Lepraria (Stereocaulaceae).</title>
        <authorList>
            <person name="Doellman M."/>
            <person name="Sun Y."/>
            <person name="Barcenas-Pena A."/>
            <person name="Lumbsch H.T."/>
            <person name="Grewe F."/>
        </authorList>
    </citation>
    <scope>NUCLEOTIDE SEQUENCE [LARGE SCALE GENOMIC DNA]</scope>
    <source>
        <strain evidence="1 2">Mercado 3170</strain>
    </source>
</reference>
<keyword evidence="2" id="KW-1185">Reference proteome</keyword>
<dbReference type="InterPro" id="IPR053143">
    <property type="entry name" value="Arylsulfate_ST"/>
</dbReference>
<dbReference type="PANTHER" id="PTHR35340:SF6">
    <property type="entry name" value="ASST-DOMAIN-CONTAINING PROTEIN"/>
    <property type="match status" value="1"/>
</dbReference>
<organism evidence="1 2">
    <name type="scientific">Stereocaulon virgatum</name>
    <dbReference type="NCBI Taxonomy" id="373712"/>
    <lineage>
        <taxon>Eukaryota</taxon>
        <taxon>Fungi</taxon>
        <taxon>Dikarya</taxon>
        <taxon>Ascomycota</taxon>
        <taxon>Pezizomycotina</taxon>
        <taxon>Lecanoromycetes</taxon>
        <taxon>OSLEUM clade</taxon>
        <taxon>Lecanoromycetidae</taxon>
        <taxon>Lecanorales</taxon>
        <taxon>Lecanorineae</taxon>
        <taxon>Stereocaulaceae</taxon>
        <taxon>Stereocaulon</taxon>
    </lineage>
</organism>
<gene>
    <name evidence="1" type="ORF">N7G274_000701</name>
</gene>